<name>A0AAW1HBY8_SAPOF</name>
<evidence type="ECO:0000256" key="5">
    <source>
        <dbReference type="SAM" id="Coils"/>
    </source>
</evidence>
<dbReference type="GO" id="GO:0008270">
    <property type="term" value="F:zinc ion binding"/>
    <property type="evidence" value="ECO:0007669"/>
    <property type="project" value="UniProtKB-KW"/>
</dbReference>
<proteinExistence type="predicted"/>
<keyword evidence="5" id="KW-0175">Coiled coil</keyword>
<evidence type="ECO:0000259" key="6">
    <source>
        <dbReference type="PROSITE" id="PS51999"/>
    </source>
</evidence>
<dbReference type="PROSITE" id="PS51999">
    <property type="entry name" value="ZF_GRF"/>
    <property type="match status" value="1"/>
</dbReference>
<accession>A0AAW1HBY8</accession>
<dbReference type="PANTHER" id="PTHR33248">
    <property type="entry name" value="ZINC ION-BINDING PROTEIN"/>
    <property type="match status" value="1"/>
</dbReference>
<gene>
    <name evidence="7" type="ORF">RND81_12G175800</name>
</gene>
<dbReference type="Proteomes" id="UP001443914">
    <property type="component" value="Unassembled WGS sequence"/>
</dbReference>
<keyword evidence="8" id="KW-1185">Reference proteome</keyword>
<protein>
    <recommendedName>
        <fullName evidence="6">GRF-type domain-containing protein</fullName>
    </recommendedName>
</protein>
<keyword evidence="2 4" id="KW-0863">Zinc-finger</keyword>
<evidence type="ECO:0000256" key="1">
    <source>
        <dbReference type="ARBA" id="ARBA00022723"/>
    </source>
</evidence>
<feature type="domain" description="GRF-type" evidence="6">
    <location>
        <begin position="57"/>
        <end position="98"/>
    </location>
</feature>
<keyword evidence="3" id="KW-0862">Zinc</keyword>
<evidence type="ECO:0000313" key="7">
    <source>
        <dbReference type="EMBL" id="KAK9673570.1"/>
    </source>
</evidence>
<evidence type="ECO:0000256" key="2">
    <source>
        <dbReference type="ARBA" id="ARBA00022771"/>
    </source>
</evidence>
<evidence type="ECO:0000313" key="8">
    <source>
        <dbReference type="Proteomes" id="UP001443914"/>
    </source>
</evidence>
<dbReference type="AlphaFoldDB" id="A0AAW1HBY8"/>
<comment type="caution">
    <text evidence="7">The sequence shown here is derived from an EMBL/GenBank/DDBJ whole genome shotgun (WGS) entry which is preliminary data.</text>
</comment>
<keyword evidence="1" id="KW-0479">Metal-binding</keyword>
<sequence>MKKHPKLFVLQLMRLLRHMMNVYRSLSTTIGYCFKIVVLKMRSVSGSSNSAQKSILCKHNLDAVLRTTKNGKNVGRRFYGCSLWPQNGCNFFMFEKETECSIGNRRSEIGSFGDDVFERKSIEDEIMKLKTKNKKLKNQVTELKIKVKLLKLAVLGLEMWLFLRSIYQV</sequence>
<dbReference type="Pfam" id="PF06839">
    <property type="entry name" value="Zn_ribbon_GRF"/>
    <property type="match status" value="1"/>
</dbReference>
<evidence type="ECO:0000256" key="3">
    <source>
        <dbReference type="ARBA" id="ARBA00022833"/>
    </source>
</evidence>
<feature type="coiled-coil region" evidence="5">
    <location>
        <begin position="119"/>
        <end position="153"/>
    </location>
</feature>
<dbReference type="InterPro" id="IPR010666">
    <property type="entry name" value="Znf_GRF"/>
</dbReference>
<dbReference type="EMBL" id="JBDFQZ010000012">
    <property type="protein sequence ID" value="KAK9673570.1"/>
    <property type="molecule type" value="Genomic_DNA"/>
</dbReference>
<organism evidence="7 8">
    <name type="scientific">Saponaria officinalis</name>
    <name type="common">Common soapwort</name>
    <name type="synonym">Lychnis saponaria</name>
    <dbReference type="NCBI Taxonomy" id="3572"/>
    <lineage>
        <taxon>Eukaryota</taxon>
        <taxon>Viridiplantae</taxon>
        <taxon>Streptophyta</taxon>
        <taxon>Embryophyta</taxon>
        <taxon>Tracheophyta</taxon>
        <taxon>Spermatophyta</taxon>
        <taxon>Magnoliopsida</taxon>
        <taxon>eudicotyledons</taxon>
        <taxon>Gunneridae</taxon>
        <taxon>Pentapetalae</taxon>
        <taxon>Caryophyllales</taxon>
        <taxon>Caryophyllaceae</taxon>
        <taxon>Caryophylleae</taxon>
        <taxon>Saponaria</taxon>
    </lineage>
</organism>
<evidence type="ECO:0000256" key="4">
    <source>
        <dbReference type="PROSITE-ProRule" id="PRU01343"/>
    </source>
</evidence>
<reference evidence="7" key="1">
    <citation type="submission" date="2024-03" db="EMBL/GenBank/DDBJ databases">
        <title>WGS assembly of Saponaria officinalis var. Norfolk2.</title>
        <authorList>
            <person name="Jenkins J."/>
            <person name="Shu S."/>
            <person name="Grimwood J."/>
            <person name="Barry K."/>
            <person name="Goodstein D."/>
            <person name="Schmutz J."/>
            <person name="Leebens-Mack J."/>
            <person name="Osbourn A."/>
        </authorList>
    </citation>
    <scope>NUCLEOTIDE SEQUENCE [LARGE SCALE GENOMIC DNA]</scope>
    <source>
        <strain evidence="7">JIC</strain>
    </source>
</reference>